<dbReference type="EMBL" id="CCKJ01000141">
    <property type="protein sequence ID" value="CDT94818.1"/>
    <property type="molecule type" value="Genomic_DNA"/>
</dbReference>
<name>A0AA87C284_9VIBR</name>
<dbReference type="AlphaFoldDB" id="A0AA87C284"/>
<gene>
    <name evidence="2" type="ORF">VCR31J2_2250019</name>
</gene>
<sequence length="572" mass="63056">MKKVSILAAAIAVALTGCGSDSSSVTTPTETSTTNKFIDAAVEGIYYNTSSGLNGVTNSEGEFTAKTSDTVTFFIGGENGLKVGAASNRDVLTPFEAAGKYARALNLAILLQSLDNQFGNTSDEILTVPDMLREPDAATLAKMKDLSLDDRASVIDFLDTMDVDAANIASEEQALTHMENAFGSMERGDDSANPFITAGKFVRYIDVTQNSNEFIYVHADKLMEEEMFERTRGMTEMTFKVNSAESVTMFAGSNDYSLSESFAEQYLTCVSNSAHQWIDEDSSKLQGCDTNKDGTVDQTNGSVTPDSKFVLNDAFAYKLRDLAQSETADEEFTAEDIEGWKPFDVQKASDLNHYTANNVWDDKDKDSDPSNWIRDTTSGSFDPVTGIYSEIVKKETLGSDANNPQPRVTERVAYYYEIPTKDSERYVDFTGTWETKEYCDNGEVAVSTMVFGATKVTTSGFECDSENGDQSSPEDMGQFDATYAELGAIDYWWFGQTDRASKATLTELNTVVRFCDQDNYVAGAACTSNDEYFVKWEYQPAGTNWDEGLLIRRKMDNTGNTDSRVSIMQKIN</sequence>
<proteinExistence type="predicted"/>
<protein>
    <recommendedName>
        <fullName evidence="4">Chromosome partitioning protein ParA</fullName>
    </recommendedName>
</protein>
<feature type="signal peptide" evidence="1">
    <location>
        <begin position="1"/>
        <end position="19"/>
    </location>
</feature>
<dbReference type="PROSITE" id="PS51257">
    <property type="entry name" value="PROKAR_LIPOPROTEIN"/>
    <property type="match status" value="1"/>
</dbReference>
<evidence type="ECO:0000313" key="3">
    <source>
        <dbReference type="Proteomes" id="UP000041625"/>
    </source>
</evidence>
<keyword evidence="3" id="KW-1185">Reference proteome</keyword>
<reference evidence="2 3" key="1">
    <citation type="submission" date="2014-06" db="EMBL/GenBank/DDBJ databases">
        <authorList>
            <person name="Le Roux F."/>
        </authorList>
    </citation>
    <scope>NUCLEOTIDE SEQUENCE [LARGE SCALE GENOMIC DNA]</scope>
    <source>
        <strain evidence="2 3">J2-31</strain>
    </source>
</reference>
<feature type="chain" id="PRO_5041727405" description="Chromosome partitioning protein ParA" evidence="1">
    <location>
        <begin position="20"/>
        <end position="572"/>
    </location>
</feature>
<evidence type="ECO:0008006" key="4">
    <source>
        <dbReference type="Google" id="ProtNLM"/>
    </source>
</evidence>
<accession>A0AA87C284</accession>
<dbReference type="Proteomes" id="UP000041625">
    <property type="component" value="Unassembled WGS sequence"/>
</dbReference>
<keyword evidence="1" id="KW-0732">Signal</keyword>
<comment type="caution">
    <text evidence="2">The sequence shown here is derived from an EMBL/GenBank/DDBJ whole genome shotgun (WGS) entry which is preliminary data.</text>
</comment>
<organism evidence="2 3">
    <name type="scientific">Vibrio coralliirubri</name>
    <dbReference type="NCBI Taxonomy" id="1516159"/>
    <lineage>
        <taxon>Bacteria</taxon>
        <taxon>Pseudomonadati</taxon>
        <taxon>Pseudomonadota</taxon>
        <taxon>Gammaproteobacteria</taxon>
        <taxon>Vibrionales</taxon>
        <taxon>Vibrionaceae</taxon>
        <taxon>Vibrio</taxon>
    </lineage>
</organism>
<evidence type="ECO:0000313" key="2">
    <source>
        <dbReference type="EMBL" id="CDT94818.1"/>
    </source>
</evidence>
<dbReference type="RefSeq" id="WP_050652004.1">
    <property type="nucleotide sequence ID" value="NZ_LK934072.1"/>
</dbReference>
<evidence type="ECO:0000256" key="1">
    <source>
        <dbReference type="SAM" id="SignalP"/>
    </source>
</evidence>